<organism evidence="14 15">
    <name type="scientific">Stenotrophobium rhamnosiphilum</name>
    <dbReference type="NCBI Taxonomy" id="2029166"/>
    <lineage>
        <taxon>Bacteria</taxon>
        <taxon>Pseudomonadati</taxon>
        <taxon>Pseudomonadota</taxon>
        <taxon>Gammaproteobacteria</taxon>
        <taxon>Nevskiales</taxon>
        <taxon>Nevskiaceae</taxon>
        <taxon>Stenotrophobium</taxon>
    </lineage>
</organism>
<proteinExistence type="predicted"/>
<dbReference type="RefSeq" id="WP_107939297.1">
    <property type="nucleotide sequence ID" value="NZ_QANS01000002.1"/>
</dbReference>
<sequence>MTSLRARQLFAASLVLTAFIALCGAGLEQAFNSSALQAEEDKLQGLAYALLGAAEANDNGDLGIPETRLPDPRLASPQSGLQAAIVNDRGGLIWGSPSLADDWPLTLAPQEVGTWRFQEQGDWFSLTFGLRWLDRADAPRRYTLLIIENNASFKAQLRTYRRTLWGWLGGAALGLLAVQLLVLRWSLTPLRKLTKELHNIETDQQGNIEATYPSELTPLTDALNSMIQSERNQQTRYRNALGDLAHSLKTPLAVLHGVTDEDVKDTNLRGKLREPLSRIQAITDYQLRKAATAGRRTLSGPVAMRPLAEKISGALQKVYADKNIKFSINIEPTLRVRADEGDLYELIGNLLDNAAKWCKSRVQISANLSRRNVELIIDDDGPGFPENAENLLQRGVRADNQTPGQGIGLAAVNDLIGVYDGKIELQRGPLGGGRVLIQFQA</sequence>
<keyword evidence="6 10" id="KW-0812">Transmembrane</keyword>
<feature type="chain" id="PRO_5015499434" description="histidine kinase" evidence="11">
    <location>
        <begin position="24"/>
        <end position="441"/>
    </location>
</feature>
<keyword evidence="8 10" id="KW-1133">Transmembrane helix</keyword>
<keyword evidence="5" id="KW-0808">Transferase</keyword>
<dbReference type="SUPFAM" id="SSF47384">
    <property type="entry name" value="Homodimeric domain of signal transducing histidine kinase"/>
    <property type="match status" value="1"/>
</dbReference>
<dbReference type="SMART" id="SM00387">
    <property type="entry name" value="HATPase_c"/>
    <property type="match status" value="1"/>
</dbReference>
<dbReference type="PANTHER" id="PTHR45436">
    <property type="entry name" value="SENSOR HISTIDINE KINASE YKOH"/>
    <property type="match status" value="1"/>
</dbReference>
<dbReference type="Pfam" id="PF02518">
    <property type="entry name" value="HATPase_c"/>
    <property type="match status" value="1"/>
</dbReference>
<evidence type="ECO:0000313" key="15">
    <source>
        <dbReference type="Proteomes" id="UP000244248"/>
    </source>
</evidence>
<keyword evidence="14" id="KW-0547">Nucleotide-binding</keyword>
<dbReference type="GO" id="GO:0005524">
    <property type="term" value="F:ATP binding"/>
    <property type="evidence" value="ECO:0007669"/>
    <property type="project" value="UniProtKB-KW"/>
</dbReference>
<name>A0A2T5MHP9_9GAMM</name>
<feature type="transmembrane region" description="Helical" evidence="10">
    <location>
        <begin position="164"/>
        <end position="183"/>
    </location>
</feature>
<dbReference type="EMBL" id="QANS01000002">
    <property type="protein sequence ID" value="PTU32105.1"/>
    <property type="molecule type" value="Genomic_DNA"/>
</dbReference>
<feature type="signal peptide" evidence="11">
    <location>
        <begin position="1"/>
        <end position="23"/>
    </location>
</feature>
<dbReference type="PROSITE" id="PS50109">
    <property type="entry name" value="HIS_KIN"/>
    <property type="match status" value="1"/>
</dbReference>
<evidence type="ECO:0000259" key="13">
    <source>
        <dbReference type="PROSITE" id="PS50885"/>
    </source>
</evidence>
<evidence type="ECO:0000256" key="10">
    <source>
        <dbReference type="SAM" id="Phobius"/>
    </source>
</evidence>
<evidence type="ECO:0000256" key="3">
    <source>
        <dbReference type="ARBA" id="ARBA00012438"/>
    </source>
</evidence>
<dbReference type="PROSITE" id="PS50885">
    <property type="entry name" value="HAMP"/>
    <property type="match status" value="1"/>
</dbReference>
<keyword evidence="9" id="KW-0902">Two-component regulatory system</keyword>
<dbReference type="GO" id="GO:0000155">
    <property type="term" value="F:phosphorelay sensor kinase activity"/>
    <property type="evidence" value="ECO:0007669"/>
    <property type="project" value="InterPro"/>
</dbReference>
<evidence type="ECO:0000256" key="6">
    <source>
        <dbReference type="ARBA" id="ARBA00022692"/>
    </source>
</evidence>
<feature type="domain" description="HAMP" evidence="13">
    <location>
        <begin position="184"/>
        <end position="235"/>
    </location>
</feature>
<dbReference type="SUPFAM" id="SSF55874">
    <property type="entry name" value="ATPase domain of HSP90 chaperone/DNA topoisomerase II/histidine kinase"/>
    <property type="match status" value="1"/>
</dbReference>
<keyword evidence="15" id="KW-1185">Reference proteome</keyword>
<dbReference type="InterPro" id="IPR036097">
    <property type="entry name" value="HisK_dim/P_sf"/>
</dbReference>
<dbReference type="InterPro" id="IPR003594">
    <property type="entry name" value="HATPase_dom"/>
</dbReference>
<reference evidence="14 15" key="1">
    <citation type="submission" date="2018-04" db="EMBL/GenBank/DDBJ databases">
        <title>Novel species isolated from glacier.</title>
        <authorList>
            <person name="Liu Q."/>
            <person name="Xin Y.-H."/>
        </authorList>
    </citation>
    <scope>NUCLEOTIDE SEQUENCE [LARGE SCALE GENOMIC DNA]</scope>
    <source>
        <strain evidence="14 15">GT1R17</strain>
    </source>
</reference>
<evidence type="ECO:0000256" key="7">
    <source>
        <dbReference type="ARBA" id="ARBA00022777"/>
    </source>
</evidence>
<keyword evidence="10" id="KW-0472">Membrane</keyword>
<dbReference type="InterPro" id="IPR005467">
    <property type="entry name" value="His_kinase_dom"/>
</dbReference>
<evidence type="ECO:0000256" key="8">
    <source>
        <dbReference type="ARBA" id="ARBA00022989"/>
    </source>
</evidence>
<evidence type="ECO:0000259" key="12">
    <source>
        <dbReference type="PROSITE" id="PS50109"/>
    </source>
</evidence>
<gene>
    <name evidence="14" type="ORF">CJD38_05395</name>
</gene>
<comment type="catalytic activity">
    <reaction evidence="1">
        <text>ATP + protein L-histidine = ADP + protein N-phospho-L-histidine.</text>
        <dbReference type="EC" id="2.7.13.3"/>
    </reaction>
</comment>
<dbReference type="InterPro" id="IPR050428">
    <property type="entry name" value="TCS_sensor_his_kinase"/>
</dbReference>
<evidence type="ECO:0000256" key="2">
    <source>
        <dbReference type="ARBA" id="ARBA00004370"/>
    </source>
</evidence>
<evidence type="ECO:0000256" key="11">
    <source>
        <dbReference type="SAM" id="SignalP"/>
    </source>
</evidence>
<dbReference type="Proteomes" id="UP000244248">
    <property type="component" value="Unassembled WGS sequence"/>
</dbReference>
<feature type="domain" description="Histidine kinase" evidence="12">
    <location>
        <begin position="243"/>
        <end position="441"/>
    </location>
</feature>
<keyword evidence="4" id="KW-0597">Phosphoprotein</keyword>
<dbReference type="GO" id="GO:0005886">
    <property type="term" value="C:plasma membrane"/>
    <property type="evidence" value="ECO:0007669"/>
    <property type="project" value="TreeGrafter"/>
</dbReference>
<dbReference type="InterPro" id="IPR003660">
    <property type="entry name" value="HAMP_dom"/>
</dbReference>
<evidence type="ECO:0000256" key="1">
    <source>
        <dbReference type="ARBA" id="ARBA00000085"/>
    </source>
</evidence>
<evidence type="ECO:0000256" key="5">
    <source>
        <dbReference type="ARBA" id="ARBA00022679"/>
    </source>
</evidence>
<accession>A0A2T5MHP9</accession>
<evidence type="ECO:0000256" key="4">
    <source>
        <dbReference type="ARBA" id="ARBA00022553"/>
    </source>
</evidence>
<dbReference type="Gene3D" id="3.30.565.10">
    <property type="entry name" value="Histidine kinase-like ATPase, C-terminal domain"/>
    <property type="match status" value="1"/>
</dbReference>
<comment type="subcellular location">
    <subcellularLocation>
        <location evidence="2">Membrane</location>
    </subcellularLocation>
</comment>
<dbReference type="PANTHER" id="PTHR45436:SF4">
    <property type="entry name" value="SENSOR PROTEIN PHOQ"/>
    <property type="match status" value="1"/>
</dbReference>
<keyword evidence="14" id="KW-0067">ATP-binding</keyword>
<dbReference type="Pfam" id="PF00672">
    <property type="entry name" value="HAMP"/>
    <property type="match status" value="1"/>
</dbReference>
<dbReference type="InterPro" id="IPR036890">
    <property type="entry name" value="HATPase_C_sf"/>
</dbReference>
<dbReference type="OrthoDB" id="9809567at2"/>
<evidence type="ECO:0000256" key="9">
    <source>
        <dbReference type="ARBA" id="ARBA00023012"/>
    </source>
</evidence>
<evidence type="ECO:0000313" key="14">
    <source>
        <dbReference type="EMBL" id="PTU32105.1"/>
    </source>
</evidence>
<dbReference type="EC" id="2.7.13.3" evidence="3"/>
<dbReference type="AlphaFoldDB" id="A0A2T5MHP9"/>
<comment type="caution">
    <text evidence="14">The sequence shown here is derived from an EMBL/GenBank/DDBJ whole genome shotgun (WGS) entry which is preliminary data.</text>
</comment>
<protein>
    <recommendedName>
        <fullName evidence="3">histidine kinase</fullName>
        <ecNumber evidence="3">2.7.13.3</ecNumber>
    </recommendedName>
</protein>
<dbReference type="Gene3D" id="1.10.287.130">
    <property type="match status" value="1"/>
</dbReference>
<keyword evidence="7" id="KW-0418">Kinase</keyword>
<keyword evidence="11" id="KW-0732">Signal</keyword>